<feature type="region of interest" description="Disordered" evidence="1">
    <location>
        <begin position="51"/>
        <end position="70"/>
    </location>
</feature>
<evidence type="ECO:0000313" key="4">
    <source>
        <dbReference type="WBParaSite" id="SPAL_0000139100.1"/>
    </source>
</evidence>
<protein>
    <submittedName>
        <fullName evidence="4">Uncharacterized protein</fullName>
    </submittedName>
</protein>
<feature type="signal peptide" evidence="2">
    <location>
        <begin position="1"/>
        <end position="20"/>
    </location>
</feature>
<accession>A0A0N5B5P5</accession>
<dbReference type="WBParaSite" id="SPAL_0000139100.1">
    <property type="protein sequence ID" value="SPAL_0000139100.1"/>
    <property type="gene ID" value="SPAL_0000139100"/>
</dbReference>
<feature type="chain" id="PRO_5005893990" evidence="2">
    <location>
        <begin position="21"/>
        <end position="249"/>
    </location>
</feature>
<dbReference type="AlphaFoldDB" id="A0A0N5B5P5"/>
<dbReference type="Proteomes" id="UP000046392">
    <property type="component" value="Unplaced"/>
</dbReference>
<sequence>MFYEALIFFFLGTFIPFCSNRRKRSKSVPILEQKFVKESNISINNMRPKSCKKVSNGLKNSTNLKTPIKTPLKGSVRMDETHERKQDIKNKVLKEVNSLKHAKPKCIDNNNNKKTESIEINKISKKVTTTKDGKCDTNKSQNIIIKNKNSEEEQIKTSVKPIGESKNTKNGELVKNEEKSLLINDTQYDEEVNKPLDAEIEKDYQENKKKVFVSFDPDNVIKDGKNVLPVGQFNLHIGLDVWACDSISK</sequence>
<keyword evidence="3" id="KW-1185">Reference proteome</keyword>
<reference evidence="4" key="1">
    <citation type="submission" date="2017-02" db="UniProtKB">
        <authorList>
            <consortium name="WormBaseParasite"/>
        </authorList>
    </citation>
    <scope>IDENTIFICATION</scope>
</reference>
<evidence type="ECO:0000256" key="2">
    <source>
        <dbReference type="SAM" id="SignalP"/>
    </source>
</evidence>
<evidence type="ECO:0000313" key="3">
    <source>
        <dbReference type="Proteomes" id="UP000046392"/>
    </source>
</evidence>
<proteinExistence type="predicted"/>
<organism evidence="3 4">
    <name type="scientific">Strongyloides papillosus</name>
    <name type="common">Intestinal threadworm</name>
    <dbReference type="NCBI Taxonomy" id="174720"/>
    <lineage>
        <taxon>Eukaryota</taxon>
        <taxon>Metazoa</taxon>
        <taxon>Ecdysozoa</taxon>
        <taxon>Nematoda</taxon>
        <taxon>Chromadorea</taxon>
        <taxon>Rhabditida</taxon>
        <taxon>Tylenchina</taxon>
        <taxon>Panagrolaimomorpha</taxon>
        <taxon>Strongyloidoidea</taxon>
        <taxon>Strongyloididae</taxon>
        <taxon>Strongyloides</taxon>
    </lineage>
</organism>
<name>A0A0N5B5P5_STREA</name>
<evidence type="ECO:0000256" key="1">
    <source>
        <dbReference type="SAM" id="MobiDB-lite"/>
    </source>
</evidence>
<keyword evidence="2" id="KW-0732">Signal</keyword>